<feature type="chain" id="PRO_5046343916" evidence="8">
    <location>
        <begin position="27"/>
        <end position="357"/>
    </location>
</feature>
<evidence type="ECO:0000256" key="4">
    <source>
        <dbReference type="ARBA" id="ARBA00023136"/>
    </source>
</evidence>
<evidence type="ECO:0000256" key="3">
    <source>
        <dbReference type="ARBA" id="ARBA00022729"/>
    </source>
</evidence>
<keyword evidence="4" id="KW-0472">Membrane</keyword>
<feature type="signal peptide" evidence="8">
    <location>
        <begin position="1"/>
        <end position="26"/>
    </location>
</feature>
<organism evidence="9 10">
    <name type="scientific">Parabacteroides segnis</name>
    <dbReference type="NCBI Taxonomy" id="2763058"/>
    <lineage>
        <taxon>Bacteria</taxon>
        <taxon>Pseudomonadati</taxon>
        <taxon>Bacteroidota</taxon>
        <taxon>Bacteroidia</taxon>
        <taxon>Bacteroidales</taxon>
        <taxon>Tannerellaceae</taxon>
        <taxon>Parabacteroides</taxon>
    </lineage>
</organism>
<evidence type="ECO:0000313" key="10">
    <source>
        <dbReference type="Proteomes" id="UP000644010"/>
    </source>
</evidence>
<dbReference type="Proteomes" id="UP000644010">
    <property type="component" value="Unassembled WGS sequence"/>
</dbReference>
<gene>
    <name evidence="9" type="ORF">H8S77_11155</name>
</gene>
<comment type="similarity">
    <text evidence="2">Belongs to the bacteroidetes fimbrillin superfamily. FimB/Mfa2 family.</text>
</comment>
<dbReference type="PROSITE" id="PS51257">
    <property type="entry name" value="PROKAR_LIPOPROTEIN"/>
    <property type="match status" value="1"/>
</dbReference>
<dbReference type="EMBL" id="JACOOI010000010">
    <property type="protein sequence ID" value="MBC5643444.1"/>
    <property type="molecule type" value="Genomic_DNA"/>
</dbReference>
<proteinExistence type="inferred from homology"/>
<evidence type="ECO:0000256" key="2">
    <source>
        <dbReference type="ARBA" id="ARBA00007248"/>
    </source>
</evidence>
<name>A0ABR7E2S5_9BACT</name>
<evidence type="ECO:0000313" key="9">
    <source>
        <dbReference type="EMBL" id="MBC5643444.1"/>
    </source>
</evidence>
<sequence length="357" mass="38935">MKTLSYTRLYRLLCSLLLFSLLGCSSEDVGEPGKDKEPVMLVFNTSPDLMTRTLLTGPANLQHVRQVQLYIFDGTTGDARCVASENINWQYVAGAENGLSTREQKYKVQYGGFQPQKEYTFLAIGLDDRAGDTYGLPDAIRADQVTGTLLKDANAILATGKGRADIAVSELFAGSSVFTLSLLNGNTGYVDLYRRVAGVSGYFNHIPTQINGVEVSALHIELYTIQNKSNFLLKQTPDDFIISPMSSNAGDKIVVNIPKSEFIAGGTTKKGSYILPVPLPADKDYTLQIVLVDATGTPLHIHKVKLSVDGEVSETNGGTGIIIPTEDPYRFPIITNHFYSIGTEATPIDFNTFLFTP</sequence>
<keyword evidence="5" id="KW-0564">Palmitate</keyword>
<evidence type="ECO:0000256" key="8">
    <source>
        <dbReference type="SAM" id="SignalP"/>
    </source>
</evidence>
<keyword evidence="10" id="KW-1185">Reference proteome</keyword>
<dbReference type="RefSeq" id="WP_186959433.1">
    <property type="nucleotide sequence ID" value="NZ_JACOOI010000010.1"/>
</dbReference>
<evidence type="ECO:0000256" key="6">
    <source>
        <dbReference type="ARBA" id="ARBA00023237"/>
    </source>
</evidence>
<evidence type="ECO:0000256" key="1">
    <source>
        <dbReference type="ARBA" id="ARBA00004442"/>
    </source>
</evidence>
<evidence type="ECO:0000256" key="5">
    <source>
        <dbReference type="ARBA" id="ARBA00023139"/>
    </source>
</evidence>
<evidence type="ECO:0000256" key="7">
    <source>
        <dbReference type="ARBA" id="ARBA00023288"/>
    </source>
</evidence>
<keyword evidence="3 8" id="KW-0732">Signal</keyword>
<reference evidence="9 10" key="1">
    <citation type="submission" date="2020-08" db="EMBL/GenBank/DDBJ databases">
        <title>Genome public.</title>
        <authorList>
            <person name="Liu C."/>
            <person name="Sun Q."/>
        </authorList>
    </citation>
    <scope>NUCLEOTIDE SEQUENCE [LARGE SCALE GENOMIC DNA]</scope>
    <source>
        <strain evidence="9 10">BX2</strain>
    </source>
</reference>
<keyword evidence="6" id="KW-0998">Cell outer membrane</keyword>
<dbReference type="InterPro" id="IPR014941">
    <property type="entry name" value="FimB/Mfa2/Mfa3"/>
</dbReference>
<comment type="caution">
    <text evidence="9">The sequence shown here is derived from an EMBL/GenBank/DDBJ whole genome shotgun (WGS) entry which is preliminary data.</text>
</comment>
<dbReference type="Pfam" id="PF08842">
    <property type="entry name" value="Mfa2"/>
    <property type="match status" value="1"/>
</dbReference>
<comment type="subcellular location">
    <subcellularLocation>
        <location evidence="1">Cell outer membrane</location>
    </subcellularLocation>
</comment>
<protein>
    <submittedName>
        <fullName evidence="9">FimB/Mfa2 family fimbrial subunit</fullName>
    </submittedName>
</protein>
<accession>A0ABR7E2S5</accession>
<keyword evidence="7" id="KW-0449">Lipoprotein</keyword>